<keyword evidence="3" id="KW-0472">Membrane</keyword>
<dbReference type="Gene3D" id="1.25.40.10">
    <property type="entry name" value="Tetratricopeptide repeat domain"/>
    <property type="match status" value="1"/>
</dbReference>
<dbReference type="Pfam" id="PF00515">
    <property type="entry name" value="TPR_1"/>
    <property type="match status" value="1"/>
</dbReference>
<dbReference type="PANTHER" id="PTHR22550:SF14">
    <property type="entry name" value="VWFA DOMAIN-CONTAINING PROTEIN"/>
    <property type="match status" value="1"/>
</dbReference>
<dbReference type="PANTHER" id="PTHR22550">
    <property type="entry name" value="SPORE GERMINATION PROTEIN"/>
    <property type="match status" value="1"/>
</dbReference>
<dbReference type="Proteomes" id="UP001597337">
    <property type="component" value="Unassembled WGS sequence"/>
</dbReference>
<evidence type="ECO:0000256" key="1">
    <source>
        <dbReference type="PROSITE-ProRule" id="PRU00339"/>
    </source>
</evidence>
<feature type="repeat" description="TPR" evidence="1">
    <location>
        <begin position="406"/>
        <end position="439"/>
    </location>
</feature>
<evidence type="ECO:0000256" key="2">
    <source>
        <dbReference type="SAM" id="MobiDB-lite"/>
    </source>
</evidence>
<accession>A0ABW4Y795</accession>
<dbReference type="InterPro" id="IPR019734">
    <property type="entry name" value="TPR_rpt"/>
</dbReference>
<reference evidence="6" key="1">
    <citation type="journal article" date="2019" name="Int. J. Syst. Evol. Microbiol.">
        <title>The Global Catalogue of Microorganisms (GCM) 10K type strain sequencing project: providing services to taxonomists for standard genome sequencing and annotation.</title>
        <authorList>
            <consortium name="The Broad Institute Genomics Platform"/>
            <consortium name="The Broad Institute Genome Sequencing Center for Infectious Disease"/>
            <person name="Wu L."/>
            <person name="Ma J."/>
        </authorList>
    </citation>
    <scope>NUCLEOTIDE SEQUENCE [LARGE SCALE GENOMIC DNA]</scope>
    <source>
        <strain evidence="6">KACC 12597</strain>
    </source>
</reference>
<evidence type="ECO:0000256" key="3">
    <source>
        <dbReference type="SAM" id="Phobius"/>
    </source>
</evidence>
<dbReference type="Pfam" id="PF13519">
    <property type="entry name" value="VWA_2"/>
    <property type="match status" value="1"/>
</dbReference>
<protein>
    <submittedName>
        <fullName evidence="5">VWA domain-containing protein</fullName>
    </submittedName>
</protein>
<dbReference type="Gene3D" id="3.40.50.410">
    <property type="entry name" value="von Willebrand factor, type A domain"/>
    <property type="match status" value="1"/>
</dbReference>
<name>A0ABW4Y795_9GAMM</name>
<feature type="domain" description="VWFA" evidence="4">
    <location>
        <begin position="93"/>
        <end position="296"/>
    </location>
</feature>
<dbReference type="EMBL" id="JBHUHX010000007">
    <property type="protein sequence ID" value="MFD2110891.1"/>
    <property type="molecule type" value="Genomic_DNA"/>
</dbReference>
<keyword evidence="3" id="KW-1133">Transmembrane helix</keyword>
<evidence type="ECO:0000259" key="4">
    <source>
        <dbReference type="PROSITE" id="PS50234"/>
    </source>
</evidence>
<organism evidence="5 6">
    <name type="scientific">Thiorhodococcus fuscus</name>
    <dbReference type="NCBI Taxonomy" id="527200"/>
    <lineage>
        <taxon>Bacteria</taxon>
        <taxon>Pseudomonadati</taxon>
        <taxon>Pseudomonadota</taxon>
        <taxon>Gammaproteobacteria</taxon>
        <taxon>Chromatiales</taxon>
        <taxon>Chromatiaceae</taxon>
        <taxon>Thiorhodococcus</taxon>
    </lineage>
</organism>
<keyword evidence="6" id="KW-1185">Reference proteome</keyword>
<dbReference type="InterPro" id="IPR036465">
    <property type="entry name" value="vWFA_dom_sf"/>
</dbReference>
<evidence type="ECO:0000313" key="6">
    <source>
        <dbReference type="Proteomes" id="UP001597337"/>
    </source>
</evidence>
<sequence>MPDIHLLRPVWLLALVPILLIAVVAWRRRSGDSVWRGLVDAHLLPHLLVGATSGAGRRLPLLLFMLASALVVLALAGPVWERLPQPVFTTSAQRIILLDLSTTMNAADLAPSRLARARFEIQDLLKASKEGQVGLIAFGPEPFVVSPLTTDARTIAAQVPQLTTDLIPVPGPRRTDLALKLAGEMLDRAKSNGGTLILVTDDVGSMAGALEQARAQAAKGRHLSVLAVGTAKGAPVPDPQGGFLKASDGRIRMAKLDAQRLKELARTGAGRFLVAKVGEGDTAALIDSTPALNATVEKTDLLADRWREEGPWLLLLVLPLAALAFRRGWLLPAVMLVCFLPPQSSYAFGWSDLWSRPDQQAAHRLDAGDAAGAAERFSDPSWRAAAHYRAGHYDQSLESLTGLQGPEADYNRGNALARLGRLDEAMKSYERALKQNPDHADAKHNLELVKQLLKQRQDQDSSQQDSQQKQDQPQKDQSQKGESKQDSGSSGGQGGEDAQDQSQSNQSDSGESGSDQNAGQHQARDGSDGQAGSQAQTQEPSKTPGQAPQPPNAGEQSGPSQQAEAGQSGSDGENAADGAQSQGFDRPAGSKPGAEDFSQGALGASSDESGDSDQASDANSALQRRLHAAQSDPESEQDAAKSGSGLDDLTPAERERQQAMEAQLRSVPDDPAGLLRQRFLLQHLRREGRLP</sequence>
<dbReference type="InterPro" id="IPR002035">
    <property type="entry name" value="VWF_A"/>
</dbReference>
<dbReference type="PROSITE" id="PS50234">
    <property type="entry name" value="VWFA"/>
    <property type="match status" value="1"/>
</dbReference>
<keyword evidence="1" id="KW-0802">TPR repeat</keyword>
<dbReference type="RefSeq" id="WP_386023252.1">
    <property type="nucleotide sequence ID" value="NZ_JBHUHX010000007.1"/>
</dbReference>
<feature type="compositionally biased region" description="Polar residues" evidence="2">
    <location>
        <begin position="530"/>
        <end position="546"/>
    </location>
</feature>
<keyword evidence="3" id="KW-0812">Transmembrane</keyword>
<dbReference type="PROSITE" id="PS50005">
    <property type="entry name" value="TPR"/>
    <property type="match status" value="1"/>
</dbReference>
<dbReference type="SUPFAM" id="SSF53300">
    <property type="entry name" value="vWA-like"/>
    <property type="match status" value="1"/>
</dbReference>
<feature type="transmembrane region" description="Helical" evidence="3">
    <location>
        <begin position="61"/>
        <end position="80"/>
    </location>
</feature>
<proteinExistence type="predicted"/>
<feature type="compositionally biased region" description="Low complexity" evidence="2">
    <location>
        <begin position="453"/>
        <end position="471"/>
    </location>
</feature>
<feature type="compositionally biased region" description="Polar residues" evidence="2">
    <location>
        <begin position="612"/>
        <end position="622"/>
    </location>
</feature>
<dbReference type="InterPro" id="IPR011990">
    <property type="entry name" value="TPR-like_helical_dom_sf"/>
</dbReference>
<gene>
    <name evidence="5" type="ORF">ACFSJC_03440</name>
</gene>
<feature type="compositionally biased region" description="Basic and acidic residues" evidence="2">
    <location>
        <begin position="472"/>
        <end position="485"/>
    </location>
</feature>
<feature type="compositionally biased region" description="Polar residues" evidence="2">
    <location>
        <begin position="554"/>
        <end position="571"/>
    </location>
</feature>
<dbReference type="SUPFAM" id="SSF48452">
    <property type="entry name" value="TPR-like"/>
    <property type="match status" value="1"/>
</dbReference>
<feature type="compositionally biased region" description="Low complexity" evidence="2">
    <location>
        <begin position="500"/>
        <end position="517"/>
    </location>
</feature>
<comment type="caution">
    <text evidence="5">The sequence shown here is derived from an EMBL/GenBank/DDBJ whole genome shotgun (WGS) entry which is preliminary data.</text>
</comment>
<dbReference type="PROSITE" id="PS50293">
    <property type="entry name" value="TPR_REGION"/>
    <property type="match status" value="1"/>
</dbReference>
<dbReference type="InterPro" id="IPR050768">
    <property type="entry name" value="UPF0353/GerABKA_families"/>
</dbReference>
<feature type="transmembrane region" description="Helical" evidence="3">
    <location>
        <begin position="6"/>
        <end position="26"/>
    </location>
</feature>
<dbReference type="SMART" id="SM00028">
    <property type="entry name" value="TPR"/>
    <property type="match status" value="1"/>
</dbReference>
<feature type="region of interest" description="Disordered" evidence="2">
    <location>
        <begin position="453"/>
        <end position="673"/>
    </location>
</feature>
<evidence type="ECO:0000313" key="5">
    <source>
        <dbReference type="EMBL" id="MFD2110891.1"/>
    </source>
</evidence>